<accession>A0A7W9CC34</accession>
<dbReference type="EMBL" id="JACHMU010000001">
    <property type="protein sequence ID" value="MBB5742852.1"/>
    <property type="molecule type" value="Genomic_DNA"/>
</dbReference>
<keyword evidence="2" id="KW-0378">Hydrolase</keyword>
<feature type="domain" description="Amidohydrolase-related" evidence="1">
    <location>
        <begin position="8"/>
        <end position="225"/>
    </location>
</feature>
<name>A0A7W9CC34_9MICO</name>
<sequence length="268" mass="29306">MRFVMRFDAHIHLFEHGFSGERESGAELADYLRLRARHSVGRAIVVGYEGDEQFAGNNDYILSLAAEHEWIVPFWFIDPSHVTVAEVQDAADRGARGFSLYLGADATIAGRVPTAVWAALASRRAPLSVNATPDALDSLGHVAEALGDAPLLISHLGLPGRVDTDVPREVRTAALARLAAHPHVLVKLSALYAIDPAYPHLTAMDDVRAAVDAFGPDRIIWGSDFSPGLDVVDEDELFALPPWVEALFPAPHRERLLRTTLLRAIEED</sequence>
<dbReference type="InterPro" id="IPR032466">
    <property type="entry name" value="Metal_Hydrolase"/>
</dbReference>
<gene>
    <name evidence="2" type="ORF">HD600_001349</name>
</gene>
<dbReference type="SUPFAM" id="SSF51556">
    <property type="entry name" value="Metallo-dependent hydrolases"/>
    <property type="match status" value="1"/>
</dbReference>
<dbReference type="Proteomes" id="UP000517712">
    <property type="component" value="Unassembled WGS sequence"/>
</dbReference>
<evidence type="ECO:0000313" key="2">
    <source>
        <dbReference type="EMBL" id="MBB5742852.1"/>
    </source>
</evidence>
<organism evidence="2 3">
    <name type="scientific">Microbacterium ginsengiterrae</name>
    <dbReference type="NCBI Taxonomy" id="546115"/>
    <lineage>
        <taxon>Bacteria</taxon>
        <taxon>Bacillati</taxon>
        <taxon>Actinomycetota</taxon>
        <taxon>Actinomycetes</taxon>
        <taxon>Micrococcales</taxon>
        <taxon>Microbacteriaceae</taxon>
        <taxon>Microbacterium</taxon>
    </lineage>
</organism>
<dbReference type="AlphaFoldDB" id="A0A7W9CC34"/>
<keyword evidence="3" id="KW-1185">Reference proteome</keyword>
<comment type="caution">
    <text evidence="2">The sequence shown here is derived from an EMBL/GenBank/DDBJ whole genome shotgun (WGS) entry which is preliminary data.</text>
</comment>
<dbReference type="PANTHER" id="PTHR35563">
    <property type="entry name" value="BARREL METAL-DEPENDENT HYDROLASE, PUTATIVE (AFU_ORTHOLOGUE AFUA_1G16240)-RELATED"/>
    <property type="match status" value="1"/>
</dbReference>
<proteinExistence type="predicted"/>
<dbReference type="InterPro" id="IPR006680">
    <property type="entry name" value="Amidohydro-rel"/>
</dbReference>
<dbReference type="RefSeq" id="WP_184282463.1">
    <property type="nucleotide sequence ID" value="NZ_BAAAPG010000001.1"/>
</dbReference>
<dbReference type="PANTHER" id="PTHR35563:SF2">
    <property type="entry name" value="BARREL METAL-DEPENDENT HYDROLASE, PUTATIVE (AFU_ORTHOLOGUE AFUA_1G16240)-RELATED"/>
    <property type="match status" value="1"/>
</dbReference>
<protein>
    <submittedName>
        <fullName evidence="2">Putative TIM-barrel fold metal-dependent hydrolase</fullName>
    </submittedName>
</protein>
<dbReference type="Gene3D" id="3.20.20.140">
    <property type="entry name" value="Metal-dependent hydrolases"/>
    <property type="match status" value="1"/>
</dbReference>
<evidence type="ECO:0000259" key="1">
    <source>
        <dbReference type="Pfam" id="PF04909"/>
    </source>
</evidence>
<dbReference type="GO" id="GO:0016787">
    <property type="term" value="F:hydrolase activity"/>
    <property type="evidence" value="ECO:0007669"/>
    <property type="project" value="UniProtKB-KW"/>
</dbReference>
<dbReference type="InterPro" id="IPR052358">
    <property type="entry name" value="Aro_Compnd_Degr_Hydrolases"/>
</dbReference>
<evidence type="ECO:0000313" key="3">
    <source>
        <dbReference type="Proteomes" id="UP000517712"/>
    </source>
</evidence>
<dbReference type="Pfam" id="PF04909">
    <property type="entry name" value="Amidohydro_2"/>
    <property type="match status" value="1"/>
</dbReference>
<reference evidence="2 3" key="1">
    <citation type="submission" date="2020-08" db="EMBL/GenBank/DDBJ databases">
        <title>Sequencing the genomes of 1000 actinobacteria strains.</title>
        <authorList>
            <person name="Klenk H.-P."/>
        </authorList>
    </citation>
    <scope>NUCLEOTIDE SEQUENCE [LARGE SCALE GENOMIC DNA]</scope>
    <source>
        <strain evidence="2 3">DSM 24823</strain>
    </source>
</reference>